<evidence type="ECO:0000256" key="3">
    <source>
        <dbReference type="ARBA" id="ARBA00022475"/>
    </source>
</evidence>
<evidence type="ECO:0000256" key="2">
    <source>
        <dbReference type="ARBA" id="ARBA00022448"/>
    </source>
</evidence>
<dbReference type="GO" id="GO:0022857">
    <property type="term" value="F:transmembrane transporter activity"/>
    <property type="evidence" value="ECO:0007669"/>
    <property type="project" value="InterPro"/>
</dbReference>
<dbReference type="EMBL" id="MN738808">
    <property type="protein sequence ID" value="QHS84488.1"/>
    <property type="molecule type" value="Genomic_DNA"/>
</dbReference>
<dbReference type="InterPro" id="IPR000390">
    <property type="entry name" value="Small_drug/metabolite_transptr"/>
</dbReference>
<sequence length="126" mass="14393">MYPVIIYNKLPITLCKPYNQINSIMIAPADIFLSTSIILETFSTVCLKNTLQNKLWYIPSYSGYALSFYIFPKAFSKYSLNKAYTLWCGFGIIFTCIIDKIIYKELLTLRKVIGVLIIISGIAIIK</sequence>
<reference evidence="8" key="1">
    <citation type="journal article" date="2020" name="Nature">
        <title>Giant virus diversity and host interactions through global metagenomics.</title>
        <authorList>
            <person name="Schulz F."/>
            <person name="Roux S."/>
            <person name="Paez-Espino D."/>
            <person name="Jungbluth S."/>
            <person name="Walsh D.A."/>
            <person name="Denef V.J."/>
            <person name="McMahon K.D."/>
            <person name="Konstantinidis K.T."/>
            <person name="Eloe-Fadrosh E.A."/>
            <person name="Kyrpides N.C."/>
            <person name="Woyke T."/>
        </authorList>
    </citation>
    <scope>NUCLEOTIDE SEQUENCE</scope>
    <source>
        <strain evidence="8">GVMAG-S-ERX556022-25</strain>
    </source>
</reference>
<dbReference type="InterPro" id="IPR037185">
    <property type="entry name" value="EmrE-like"/>
</dbReference>
<comment type="subcellular location">
    <subcellularLocation>
        <location evidence="1">Cell membrane</location>
        <topology evidence="1">Multi-pass membrane protein</topology>
    </subcellularLocation>
</comment>
<accession>A0A6C0AXK8</accession>
<feature type="transmembrane region" description="Helical" evidence="7">
    <location>
        <begin position="109"/>
        <end position="125"/>
    </location>
</feature>
<protein>
    <recommendedName>
        <fullName evidence="9">EamA domain-containing protein</fullName>
    </recommendedName>
</protein>
<dbReference type="SUPFAM" id="SSF103481">
    <property type="entry name" value="Multidrug resistance efflux transporter EmrE"/>
    <property type="match status" value="1"/>
</dbReference>
<keyword evidence="5 7" id="KW-1133">Transmembrane helix</keyword>
<evidence type="ECO:0000313" key="8">
    <source>
        <dbReference type="EMBL" id="QHS84488.1"/>
    </source>
</evidence>
<keyword evidence="6 7" id="KW-0472">Membrane</keyword>
<dbReference type="GO" id="GO:0005886">
    <property type="term" value="C:plasma membrane"/>
    <property type="evidence" value="ECO:0007669"/>
    <property type="project" value="UniProtKB-SubCell"/>
</dbReference>
<dbReference type="PANTHER" id="PTHR30561">
    <property type="entry name" value="SMR FAMILY PROTON-DEPENDENT DRUG EFFLUX TRANSPORTER SUGE"/>
    <property type="match status" value="1"/>
</dbReference>
<dbReference type="Gene3D" id="1.10.3730.20">
    <property type="match status" value="1"/>
</dbReference>
<dbReference type="Pfam" id="PF00893">
    <property type="entry name" value="Multi_Drug_Res"/>
    <property type="match status" value="1"/>
</dbReference>
<evidence type="ECO:0000256" key="5">
    <source>
        <dbReference type="ARBA" id="ARBA00022989"/>
    </source>
</evidence>
<evidence type="ECO:0000256" key="6">
    <source>
        <dbReference type="ARBA" id="ARBA00023136"/>
    </source>
</evidence>
<dbReference type="PANTHER" id="PTHR30561:SF1">
    <property type="entry name" value="MULTIDRUG TRANSPORTER EMRE"/>
    <property type="match status" value="1"/>
</dbReference>
<dbReference type="AlphaFoldDB" id="A0A6C0AXK8"/>
<dbReference type="InterPro" id="IPR045324">
    <property type="entry name" value="Small_multidrug_res"/>
</dbReference>
<evidence type="ECO:0000256" key="1">
    <source>
        <dbReference type="ARBA" id="ARBA00004651"/>
    </source>
</evidence>
<keyword evidence="4 7" id="KW-0812">Transmembrane</keyword>
<name>A0A6C0AXK8_9ZZZZ</name>
<keyword evidence="3" id="KW-1003">Cell membrane</keyword>
<keyword evidence="2" id="KW-0813">Transport</keyword>
<proteinExistence type="predicted"/>
<evidence type="ECO:0008006" key="9">
    <source>
        <dbReference type="Google" id="ProtNLM"/>
    </source>
</evidence>
<feature type="transmembrane region" description="Helical" evidence="7">
    <location>
        <begin position="84"/>
        <end position="103"/>
    </location>
</feature>
<evidence type="ECO:0000256" key="4">
    <source>
        <dbReference type="ARBA" id="ARBA00022692"/>
    </source>
</evidence>
<organism evidence="8">
    <name type="scientific">viral metagenome</name>
    <dbReference type="NCBI Taxonomy" id="1070528"/>
    <lineage>
        <taxon>unclassified sequences</taxon>
        <taxon>metagenomes</taxon>
        <taxon>organismal metagenomes</taxon>
    </lineage>
</organism>
<evidence type="ECO:0000256" key="7">
    <source>
        <dbReference type="SAM" id="Phobius"/>
    </source>
</evidence>